<comment type="function">
    <text evidence="6 10">Catalyzes the interconversion of 2-phosphoglycerate and 3-phosphoglycerate.</text>
</comment>
<keyword evidence="4 6" id="KW-0324">Glycolysis</keyword>
<feature type="binding site" evidence="6 8">
    <location>
        <position position="98"/>
    </location>
    <ligand>
        <name>substrate</name>
    </ligand>
</feature>
<keyword evidence="5 6" id="KW-0413">Isomerase</keyword>
<dbReference type="NCBIfam" id="TIGR01258">
    <property type="entry name" value="pgm_1"/>
    <property type="match status" value="1"/>
</dbReference>
<dbReference type="Pfam" id="PF00300">
    <property type="entry name" value="His_Phos_1"/>
    <property type="match status" value="1"/>
</dbReference>
<reference evidence="12" key="1">
    <citation type="submission" date="2015-08" db="EMBL/GenBank/DDBJ databases">
        <title>Genome sequencing project for genomic taxonomy and phylogenomics of Bacillus-like bacteria.</title>
        <authorList>
            <person name="Liu B."/>
            <person name="Wang J."/>
            <person name="Zhu Y."/>
            <person name="Liu G."/>
            <person name="Chen Q."/>
            <person name="Chen Z."/>
            <person name="Lan J."/>
            <person name="Che J."/>
            <person name="Ge C."/>
            <person name="Shi H."/>
            <person name="Pan Z."/>
            <person name="Liu X."/>
        </authorList>
    </citation>
    <scope>NUCLEOTIDE SEQUENCE [LARGE SCALE GENOMIC DNA]</scope>
    <source>
        <strain evidence="12">FJAT-22460</strain>
    </source>
</reference>
<feature type="binding site" evidence="6 8">
    <location>
        <begin position="8"/>
        <end position="15"/>
    </location>
    <ligand>
        <name>substrate</name>
    </ligand>
</feature>
<dbReference type="InterPro" id="IPR005952">
    <property type="entry name" value="Phosphogly_mut1"/>
</dbReference>
<keyword evidence="3 6" id="KW-0312">Gluconeogenesis</keyword>
<dbReference type="HAMAP" id="MF_01039">
    <property type="entry name" value="PGAM_GpmA"/>
    <property type="match status" value="1"/>
</dbReference>
<dbReference type="CDD" id="cd07067">
    <property type="entry name" value="HP_PGM_like"/>
    <property type="match status" value="1"/>
</dbReference>
<feature type="active site" description="Proton donor/acceptor" evidence="6 7">
    <location>
        <position position="87"/>
    </location>
</feature>
<feature type="binding site" evidence="6 8">
    <location>
        <begin position="87"/>
        <end position="90"/>
    </location>
    <ligand>
        <name>substrate</name>
    </ligand>
</feature>
<dbReference type="PIRSF" id="PIRSF000709">
    <property type="entry name" value="6PFK_2-Ptase"/>
    <property type="match status" value="1"/>
</dbReference>
<evidence type="ECO:0000256" key="10">
    <source>
        <dbReference type="RuleBase" id="RU004512"/>
    </source>
</evidence>
<accession>A0A0M1P633</accession>
<dbReference type="UniPathway" id="UPA00109">
    <property type="reaction ID" value="UER00186"/>
</dbReference>
<dbReference type="RefSeq" id="WP_054402544.1">
    <property type="nucleotide sequence ID" value="NZ_LIUT01000001.1"/>
</dbReference>
<protein>
    <recommendedName>
        <fullName evidence="6 10">2,3-bisphosphoglycerate-dependent phosphoglycerate mutase</fullName>
        <shortName evidence="6">BPG-dependent PGAM</shortName>
        <shortName evidence="6">PGAM</shortName>
        <shortName evidence="6">Phosphoglyceromutase</shortName>
        <shortName evidence="6">dPGM</shortName>
        <ecNumber evidence="6 10">5.4.2.11</ecNumber>
    </recommendedName>
</protein>
<dbReference type="PATRIC" id="fig|1705565.3.peg.4065"/>
<feature type="binding site" evidence="6 8">
    <location>
        <begin position="114"/>
        <end position="115"/>
    </location>
    <ligand>
        <name>substrate</name>
    </ligand>
</feature>
<comment type="caution">
    <text evidence="11">The sequence shown here is derived from an EMBL/GenBank/DDBJ whole genome shotgun (WGS) entry which is preliminary data.</text>
</comment>
<dbReference type="GO" id="GO:0004619">
    <property type="term" value="F:phosphoglycerate mutase activity"/>
    <property type="evidence" value="ECO:0007669"/>
    <property type="project" value="UniProtKB-UniRule"/>
</dbReference>
<dbReference type="EMBL" id="LIUT01000001">
    <property type="protein sequence ID" value="KOR89504.1"/>
    <property type="molecule type" value="Genomic_DNA"/>
</dbReference>
<evidence type="ECO:0000256" key="5">
    <source>
        <dbReference type="ARBA" id="ARBA00023235"/>
    </source>
</evidence>
<comment type="similarity">
    <text evidence="2 6">Belongs to the phosphoglycerate mutase family. BPG-dependent PGAM subfamily.</text>
</comment>
<dbReference type="InterPro" id="IPR013078">
    <property type="entry name" value="His_Pase_superF_clade-1"/>
</dbReference>
<dbReference type="FunFam" id="3.40.50.1240:FF:000003">
    <property type="entry name" value="2,3-bisphosphoglycerate-dependent phosphoglycerate mutase"/>
    <property type="match status" value="1"/>
</dbReference>
<evidence type="ECO:0000256" key="3">
    <source>
        <dbReference type="ARBA" id="ARBA00022432"/>
    </source>
</evidence>
<comment type="pathway">
    <text evidence="6 10">Carbohydrate degradation; glycolysis; pyruvate from D-glyceraldehyde 3-phosphate: step 3/5.</text>
</comment>
<comment type="catalytic activity">
    <reaction evidence="1 6 10">
        <text>(2R)-2-phosphoglycerate = (2R)-3-phosphoglycerate</text>
        <dbReference type="Rhea" id="RHEA:15901"/>
        <dbReference type="ChEBI" id="CHEBI:58272"/>
        <dbReference type="ChEBI" id="CHEBI:58289"/>
        <dbReference type="EC" id="5.4.2.11"/>
    </reaction>
</comment>
<dbReference type="EC" id="5.4.2.11" evidence="6 10"/>
<dbReference type="SUPFAM" id="SSF53254">
    <property type="entry name" value="Phosphoglycerate mutase-like"/>
    <property type="match status" value="1"/>
</dbReference>
<evidence type="ECO:0000313" key="12">
    <source>
        <dbReference type="Proteomes" id="UP000036932"/>
    </source>
</evidence>
<dbReference type="AlphaFoldDB" id="A0A0M1P633"/>
<dbReference type="Gene3D" id="3.40.50.1240">
    <property type="entry name" value="Phosphoglycerate mutase-like"/>
    <property type="match status" value="1"/>
</dbReference>
<evidence type="ECO:0000256" key="6">
    <source>
        <dbReference type="HAMAP-Rule" id="MF_01039"/>
    </source>
</evidence>
<evidence type="ECO:0000256" key="1">
    <source>
        <dbReference type="ARBA" id="ARBA00000380"/>
    </source>
</evidence>
<feature type="binding site" evidence="6 8">
    <location>
        <position position="60"/>
    </location>
    <ligand>
        <name>substrate</name>
    </ligand>
</feature>
<evidence type="ECO:0000256" key="8">
    <source>
        <dbReference type="PIRSR" id="PIRSR613078-2"/>
    </source>
</evidence>
<proteinExistence type="inferred from homology"/>
<dbReference type="NCBIfam" id="NF010713">
    <property type="entry name" value="PRK14115.1"/>
    <property type="match status" value="1"/>
</dbReference>
<feature type="binding site" evidence="6 8">
    <location>
        <begin position="183"/>
        <end position="184"/>
    </location>
    <ligand>
        <name>substrate</name>
    </ligand>
</feature>
<dbReference type="Proteomes" id="UP000036932">
    <property type="component" value="Unassembled WGS sequence"/>
</dbReference>
<dbReference type="OrthoDB" id="9781415at2"/>
<dbReference type="InterPro" id="IPR029033">
    <property type="entry name" value="His_PPase_superfam"/>
</dbReference>
<evidence type="ECO:0000256" key="9">
    <source>
        <dbReference type="PIRSR" id="PIRSR613078-3"/>
    </source>
</evidence>
<evidence type="ECO:0000256" key="4">
    <source>
        <dbReference type="ARBA" id="ARBA00023152"/>
    </source>
</evidence>
<organism evidence="11 12">
    <name type="scientific">Paenibacillus solani</name>
    <dbReference type="NCBI Taxonomy" id="1705565"/>
    <lineage>
        <taxon>Bacteria</taxon>
        <taxon>Bacillati</taxon>
        <taxon>Bacillota</taxon>
        <taxon>Bacilli</taxon>
        <taxon>Bacillales</taxon>
        <taxon>Paenibacillaceae</taxon>
        <taxon>Paenibacillus</taxon>
    </lineage>
</organism>
<feature type="binding site" evidence="6 8">
    <location>
        <begin position="21"/>
        <end position="22"/>
    </location>
    <ligand>
        <name>substrate</name>
    </ligand>
</feature>
<keyword evidence="12" id="KW-1185">Reference proteome</keyword>
<name>A0A0M1P633_9BACL</name>
<dbReference type="InterPro" id="IPR001345">
    <property type="entry name" value="PG/BPGM_mutase_AS"/>
</dbReference>
<dbReference type="SMART" id="SM00855">
    <property type="entry name" value="PGAM"/>
    <property type="match status" value="1"/>
</dbReference>
<feature type="site" description="Transition state stabilizer" evidence="6 9">
    <location>
        <position position="182"/>
    </location>
</feature>
<evidence type="ECO:0000256" key="7">
    <source>
        <dbReference type="PIRSR" id="PIRSR613078-1"/>
    </source>
</evidence>
<gene>
    <name evidence="6 11" type="primary">gpmA</name>
    <name evidence="11" type="ORF">AM231_10380</name>
</gene>
<evidence type="ECO:0000256" key="2">
    <source>
        <dbReference type="ARBA" id="ARBA00006717"/>
    </source>
</evidence>
<dbReference type="PROSITE" id="PS00175">
    <property type="entry name" value="PG_MUTASE"/>
    <property type="match status" value="1"/>
</dbReference>
<sequence>MHKLVLIRHGESEWNKANLFTGWTDVDLTDKGIQEAQHAGSLLQEEQFVFDIAYTSYLKRAIKTLDYVLEEMDLLWIPVYKTWQLNERHYGSLQGLSKKTTAELYGEEQVKLWRRSYDVLPPALTKDDERYPKHDLKYRNMDEKLIPLSESLKETIVRVKDYWDREIAPQIMSGKNVIIAAHGNSLRSLIMFLDNLSPKEIIDLNLPTGIPLVYNLDDQLYPIEKYYLGSEKHIERKIKQVAEPDNIME</sequence>
<dbReference type="PANTHER" id="PTHR11931">
    <property type="entry name" value="PHOSPHOGLYCERATE MUTASE"/>
    <property type="match status" value="1"/>
</dbReference>
<dbReference type="GO" id="GO:0006094">
    <property type="term" value="P:gluconeogenesis"/>
    <property type="evidence" value="ECO:0007669"/>
    <property type="project" value="UniProtKB-UniRule"/>
</dbReference>
<dbReference type="GO" id="GO:0006096">
    <property type="term" value="P:glycolytic process"/>
    <property type="evidence" value="ECO:0007669"/>
    <property type="project" value="UniProtKB-UniRule"/>
</dbReference>
<evidence type="ECO:0000313" key="11">
    <source>
        <dbReference type="EMBL" id="KOR89504.1"/>
    </source>
</evidence>
<feature type="active site" description="Tele-phosphohistidine intermediate" evidence="6 7">
    <location>
        <position position="9"/>
    </location>
</feature>